<dbReference type="Gene3D" id="1.10.10.60">
    <property type="entry name" value="Homeodomain-like"/>
    <property type="match status" value="1"/>
</dbReference>
<name>A0A2I1P828_9MICO</name>
<accession>A0A2I1P828</accession>
<gene>
    <name evidence="2" type="ORF">CYJ76_11245</name>
</gene>
<evidence type="ECO:0000259" key="1">
    <source>
        <dbReference type="Pfam" id="PF19575"/>
    </source>
</evidence>
<dbReference type="EMBL" id="PKIZ01000032">
    <property type="protein sequence ID" value="PKZ40776.1"/>
    <property type="molecule type" value="Genomic_DNA"/>
</dbReference>
<sequence length="60" mass="6714">MGTAFSGHRIDPAVRDFIVRVYQAGRSLRELAEITDRTHGAVRNVLDRAGVPRRAGVLRR</sequence>
<feature type="domain" description="Helix-turn-helix" evidence="1">
    <location>
        <begin position="15"/>
        <end position="54"/>
    </location>
</feature>
<dbReference type="OrthoDB" id="5193639at2"/>
<comment type="caution">
    <text evidence="2">The sequence shown here is derived from an EMBL/GenBank/DDBJ whole genome shotgun (WGS) entry which is preliminary data.</text>
</comment>
<reference evidence="2 3" key="1">
    <citation type="submission" date="2017-12" db="EMBL/GenBank/DDBJ databases">
        <title>Phylogenetic diversity of female urinary microbiome.</title>
        <authorList>
            <person name="Thomas-White K."/>
            <person name="Wolfe A.J."/>
        </authorList>
    </citation>
    <scope>NUCLEOTIDE SEQUENCE [LARGE SCALE GENOMIC DNA]</scope>
    <source>
        <strain evidence="2 3">UMB1298</strain>
    </source>
</reference>
<protein>
    <recommendedName>
        <fullName evidence="1">Helix-turn-helix domain-containing protein</fullName>
    </recommendedName>
</protein>
<organism evidence="2 3">
    <name type="scientific">Kytococcus schroeteri</name>
    <dbReference type="NCBI Taxonomy" id="138300"/>
    <lineage>
        <taxon>Bacteria</taxon>
        <taxon>Bacillati</taxon>
        <taxon>Actinomycetota</taxon>
        <taxon>Actinomycetes</taxon>
        <taxon>Micrococcales</taxon>
        <taxon>Kytococcaceae</taxon>
        <taxon>Kytococcus</taxon>
    </lineage>
</organism>
<dbReference type="AlphaFoldDB" id="A0A2I1P828"/>
<evidence type="ECO:0000313" key="2">
    <source>
        <dbReference type="EMBL" id="PKZ40776.1"/>
    </source>
</evidence>
<dbReference type="Pfam" id="PF19575">
    <property type="entry name" value="HTH_58"/>
    <property type="match status" value="1"/>
</dbReference>
<dbReference type="InterPro" id="IPR045745">
    <property type="entry name" value="HTH_58_Actinobacteria-type"/>
</dbReference>
<evidence type="ECO:0000313" key="3">
    <source>
        <dbReference type="Proteomes" id="UP000234206"/>
    </source>
</evidence>
<dbReference type="RefSeq" id="WP_101850137.1">
    <property type="nucleotide sequence ID" value="NZ_PKIZ01000032.1"/>
</dbReference>
<dbReference type="Proteomes" id="UP000234206">
    <property type="component" value="Unassembled WGS sequence"/>
</dbReference>
<keyword evidence="3" id="KW-1185">Reference proteome</keyword>
<proteinExistence type="predicted"/>